<dbReference type="GO" id="GO:0004523">
    <property type="term" value="F:RNA-DNA hybrid ribonuclease activity"/>
    <property type="evidence" value="ECO:0007669"/>
    <property type="project" value="InterPro"/>
</dbReference>
<gene>
    <name evidence="2" type="ORF">Sradi_3022000</name>
</gene>
<dbReference type="PROSITE" id="PS50879">
    <property type="entry name" value="RNASE_H_1"/>
    <property type="match status" value="1"/>
</dbReference>
<dbReference type="InterPro" id="IPR036397">
    <property type="entry name" value="RNaseH_sf"/>
</dbReference>
<evidence type="ECO:0000313" key="2">
    <source>
        <dbReference type="EMBL" id="KAL0386277.1"/>
    </source>
</evidence>
<organism evidence="2">
    <name type="scientific">Sesamum radiatum</name>
    <name type="common">Black benniseed</name>
    <dbReference type="NCBI Taxonomy" id="300843"/>
    <lineage>
        <taxon>Eukaryota</taxon>
        <taxon>Viridiplantae</taxon>
        <taxon>Streptophyta</taxon>
        <taxon>Embryophyta</taxon>
        <taxon>Tracheophyta</taxon>
        <taxon>Spermatophyta</taxon>
        <taxon>Magnoliopsida</taxon>
        <taxon>eudicotyledons</taxon>
        <taxon>Gunneridae</taxon>
        <taxon>Pentapetalae</taxon>
        <taxon>asterids</taxon>
        <taxon>lamiids</taxon>
        <taxon>Lamiales</taxon>
        <taxon>Pedaliaceae</taxon>
        <taxon>Sesamum</taxon>
    </lineage>
</organism>
<dbReference type="GO" id="GO:0003676">
    <property type="term" value="F:nucleic acid binding"/>
    <property type="evidence" value="ECO:0007669"/>
    <property type="project" value="InterPro"/>
</dbReference>
<evidence type="ECO:0000259" key="1">
    <source>
        <dbReference type="PROSITE" id="PS50879"/>
    </source>
</evidence>
<dbReference type="InterPro" id="IPR012337">
    <property type="entry name" value="RNaseH-like_sf"/>
</dbReference>
<dbReference type="InterPro" id="IPR002156">
    <property type="entry name" value="RNaseH_domain"/>
</dbReference>
<protein>
    <recommendedName>
        <fullName evidence="1">RNase H type-1 domain-containing protein</fullName>
    </recommendedName>
</protein>
<accession>A0AAW2S1N8</accession>
<dbReference type="PANTHER" id="PTHR48475">
    <property type="entry name" value="RIBONUCLEASE H"/>
    <property type="match status" value="1"/>
</dbReference>
<dbReference type="PANTHER" id="PTHR48475:SF2">
    <property type="entry name" value="RIBONUCLEASE H"/>
    <property type="match status" value="1"/>
</dbReference>
<comment type="caution">
    <text evidence="2">The sequence shown here is derived from an EMBL/GenBank/DDBJ whole genome shotgun (WGS) entry which is preliminary data.</text>
</comment>
<reference evidence="2" key="2">
    <citation type="journal article" date="2024" name="Plant">
        <title>Genomic evolution and insights into agronomic trait innovations of Sesamum species.</title>
        <authorList>
            <person name="Miao H."/>
            <person name="Wang L."/>
            <person name="Qu L."/>
            <person name="Liu H."/>
            <person name="Sun Y."/>
            <person name="Le M."/>
            <person name="Wang Q."/>
            <person name="Wei S."/>
            <person name="Zheng Y."/>
            <person name="Lin W."/>
            <person name="Duan Y."/>
            <person name="Cao H."/>
            <person name="Xiong S."/>
            <person name="Wang X."/>
            <person name="Wei L."/>
            <person name="Li C."/>
            <person name="Ma Q."/>
            <person name="Ju M."/>
            <person name="Zhao R."/>
            <person name="Li G."/>
            <person name="Mu C."/>
            <person name="Tian Q."/>
            <person name="Mei H."/>
            <person name="Zhang T."/>
            <person name="Gao T."/>
            <person name="Zhang H."/>
        </authorList>
    </citation>
    <scope>NUCLEOTIDE SEQUENCE</scope>
    <source>
        <strain evidence="2">G02</strain>
    </source>
</reference>
<reference evidence="2" key="1">
    <citation type="submission" date="2020-06" db="EMBL/GenBank/DDBJ databases">
        <authorList>
            <person name="Li T."/>
            <person name="Hu X."/>
            <person name="Zhang T."/>
            <person name="Song X."/>
            <person name="Zhang H."/>
            <person name="Dai N."/>
            <person name="Sheng W."/>
            <person name="Hou X."/>
            <person name="Wei L."/>
        </authorList>
    </citation>
    <scope>NUCLEOTIDE SEQUENCE</scope>
    <source>
        <strain evidence="2">G02</strain>
        <tissue evidence="2">Leaf</tissue>
    </source>
</reference>
<dbReference type="SUPFAM" id="SSF53098">
    <property type="entry name" value="Ribonuclease H-like"/>
    <property type="match status" value="1"/>
</dbReference>
<dbReference type="AlphaFoldDB" id="A0AAW2S1N8"/>
<dbReference type="Gene3D" id="3.30.420.10">
    <property type="entry name" value="Ribonuclease H-like superfamily/Ribonuclease H"/>
    <property type="match status" value="1"/>
</dbReference>
<name>A0AAW2S1N8_SESRA</name>
<dbReference type="CDD" id="cd09279">
    <property type="entry name" value="RNase_HI_like"/>
    <property type="match status" value="1"/>
</dbReference>
<feature type="domain" description="RNase H type-1" evidence="1">
    <location>
        <begin position="12"/>
        <end position="141"/>
    </location>
</feature>
<dbReference type="EMBL" id="JACGWJ010000012">
    <property type="protein sequence ID" value="KAL0386277.1"/>
    <property type="molecule type" value="Genomic_DNA"/>
</dbReference>
<dbReference type="Pfam" id="PF13456">
    <property type="entry name" value="RVT_3"/>
    <property type="match status" value="1"/>
</dbReference>
<sequence length="173" mass="19380">MVELVGEQGQDREEIWMLHVDGSSHTNNGGARIFLQGPGGIEIEIAVKLNFPATNNDTEYEALIQGLRAALDRGVKHLDAYTDLQLVAMQIEGLYETREWSMGQYLKKVKEMIQKFDKCQVHHILREENGRADALSKFGALVSGVKERKVAVVIKETPTIEEETINVVEEEGS</sequence>
<proteinExistence type="predicted"/>